<organism evidence="1 2">
    <name type="scientific">Rhodococcus wratislaviensis NBRC 100605</name>
    <dbReference type="NCBI Taxonomy" id="1219028"/>
    <lineage>
        <taxon>Bacteria</taxon>
        <taxon>Bacillati</taxon>
        <taxon>Actinomycetota</taxon>
        <taxon>Actinomycetes</taxon>
        <taxon>Mycobacteriales</taxon>
        <taxon>Nocardiaceae</taxon>
        <taxon>Rhodococcus</taxon>
    </lineage>
</organism>
<evidence type="ECO:0000313" key="2">
    <source>
        <dbReference type="Proteomes" id="UP000019491"/>
    </source>
</evidence>
<name>X0PKI6_RHOWR</name>
<keyword evidence="2" id="KW-1185">Reference proteome</keyword>
<protein>
    <submittedName>
        <fullName evidence="1">Uncharacterized protein</fullName>
    </submittedName>
</protein>
<proteinExistence type="predicted"/>
<accession>X0PKI6</accession>
<dbReference type="Proteomes" id="UP000019491">
    <property type="component" value="Unassembled WGS sequence"/>
</dbReference>
<evidence type="ECO:0000313" key="1">
    <source>
        <dbReference type="EMBL" id="GAF42813.1"/>
    </source>
</evidence>
<reference evidence="1 2" key="1">
    <citation type="submission" date="2014-02" db="EMBL/GenBank/DDBJ databases">
        <title>Whole genome shotgun sequence of Rhodococcus wratislaviensis NBRC 100605.</title>
        <authorList>
            <person name="Hosoyama A."/>
            <person name="Tsuchikane K."/>
            <person name="Yoshida I."/>
            <person name="Ohji S."/>
            <person name="Ichikawa N."/>
            <person name="Yamazoe A."/>
            <person name="Fujita N."/>
        </authorList>
    </citation>
    <scope>NUCLEOTIDE SEQUENCE [LARGE SCALE GENOMIC DNA]</scope>
    <source>
        <strain evidence="1 2">NBRC 100605</strain>
    </source>
</reference>
<sequence length="107" mass="11604">MHTLLVQRCAVSAEWPAKSKPWKLPPIVCPHATFGRKWSFSVLGYGSPWAHMLWSGVIRPVLQAATDAGSFGCDQFGGTIARARITDLVGYCQSAGDRCRDPDTIGA</sequence>
<dbReference type="EMBL" id="BAWF01000004">
    <property type="protein sequence ID" value="GAF42813.1"/>
    <property type="molecule type" value="Genomic_DNA"/>
</dbReference>
<dbReference type="AlphaFoldDB" id="X0PKI6"/>
<comment type="caution">
    <text evidence="1">The sequence shown here is derived from an EMBL/GenBank/DDBJ whole genome shotgun (WGS) entry which is preliminary data.</text>
</comment>
<gene>
    <name evidence="1" type="ORF">RW1_004_01640</name>
</gene>